<evidence type="ECO:0000313" key="7">
    <source>
        <dbReference type="Proteomes" id="UP001595765"/>
    </source>
</evidence>
<dbReference type="PANTHER" id="PTHR31302:SF31">
    <property type="entry name" value="PHOSPHODIESTERASE YAEI"/>
    <property type="match status" value="1"/>
</dbReference>
<dbReference type="InterPro" id="IPR029052">
    <property type="entry name" value="Metallo-depent_PP-like"/>
</dbReference>
<dbReference type="EMBL" id="JBHSBB010000014">
    <property type="protein sequence ID" value="MFC4033905.1"/>
    <property type="molecule type" value="Genomic_DNA"/>
</dbReference>
<keyword evidence="1" id="KW-0479">Metal-binding</keyword>
<feature type="region of interest" description="Disordered" evidence="3">
    <location>
        <begin position="1"/>
        <end position="24"/>
    </location>
</feature>
<feature type="domain" description="Calcineurin-like phosphoesterase" evidence="5">
    <location>
        <begin position="178"/>
        <end position="345"/>
    </location>
</feature>
<dbReference type="Gene3D" id="3.60.21.10">
    <property type="match status" value="1"/>
</dbReference>
<dbReference type="InterPro" id="IPR004843">
    <property type="entry name" value="Calcineurin-like_PHP"/>
</dbReference>
<feature type="transmembrane region" description="Helical" evidence="4">
    <location>
        <begin position="61"/>
        <end position="81"/>
    </location>
</feature>
<dbReference type="Proteomes" id="UP001595765">
    <property type="component" value="Unassembled WGS sequence"/>
</dbReference>
<evidence type="ECO:0000256" key="4">
    <source>
        <dbReference type="SAM" id="Phobius"/>
    </source>
</evidence>
<name>A0ABV8HPS9_9ACTN</name>
<dbReference type="InterPro" id="IPR051158">
    <property type="entry name" value="Metallophosphoesterase_sf"/>
</dbReference>
<keyword evidence="7" id="KW-1185">Reference proteome</keyword>
<gene>
    <name evidence="6" type="ORF">ACFO3J_20820</name>
</gene>
<keyword evidence="4" id="KW-1133">Transmembrane helix</keyword>
<dbReference type="SUPFAM" id="SSF56300">
    <property type="entry name" value="Metallo-dependent phosphatases"/>
    <property type="match status" value="1"/>
</dbReference>
<organism evidence="6 7">
    <name type="scientific">Streptomyces polygonati</name>
    <dbReference type="NCBI Taxonomy" id="1617087"/>
    <lineage>
        <taxon>Bacteria</taxon>
        <taxon>Bacillati</taxon>
        <taxon>Actinomycetota</taxon>
        <taxon>Actinomycetes</taxon>
        <taxon>Kitasatosporales</taxon>
        <taxon>Streptomycetaceae</taxon>
        <taxon>Streptomyces</taxon>
    </lineage>
</organism>
<feature type="region of interest" description="Disordered" evidence="3">
    <location>
        <begin position="401"/>
        <end position="437"/>
    </location>
</feature>
<dbReference type="Pfam" id="PF00149">
    <property type="entry name" value="Metallophos"/>
    <property type="match status" value="1"/>
</dbReference>
<keyword evidence="4" id="KW-0472">Membrane</keyword>
<dbReference type="CDD" id="cd07385">
    <property type="entry name" value="MPP_YkuE_C"/>
    <property type="match status" value="1"/>
</dbReference>
<protein>
    <submittedName>
        <fullName evidence="6">Metallophosphoesterase</fullName>
    </submittedName>
</protein>
<reference evidence="7" key="1">
    <citation type="journal article" date="2019" name="Int. J. Syst. Evol. Microbiol.">
        <title>The Global Catalogue of Microorganisms (GCM) 10K type strain sequencing project: providing services to taxonomists for standard genome sequencing and annotation.</title>
        <authorList>
            <consortium name="The Broad Institute Genomics Platform"/>
            <consortium name="The Broad Institute Genome Sequencing Center for Infectious Disease"/>
            <person name="Wu L."/>
            <person name="Ma J."/>
        </authorList>
    </citation>
    <scope>NUCLEOTIDE SEQUENCE [LARGE SCALE GENOMIC DNA]</scope>
    <source>
        <strain evidence="7">CGMCC 4.7237</strain>
    </source>
</reference>
<accession>A0ABV8HPS9</accession>
<comment type="caution">
    <text evidence="6">The sequence shown here is derived from an EMBL/GenBank/DDBJ whole genome shotgun (WGS) entry which is preliminary data.</text>
</comment>
<evidence type="ECO:0000259" key="5">
    <source>
        <dbReference type="Pfam" id="PF00149"/>
    </source>
</evidence>
<feature type="transmembrane region" description="Helical" evidence="4">
    <location>
        <begin position="30"/>
        <end position="49"/>
    </location>
</feature>
<evidence type="ECO:0000256" key="2">
    <source>
        <dbReference type="ARBA" id="ARBA00022801"/>
    </source>
</evidence>
<dbReference type="PANTHER" id="PTHR31302">
    <property type="entry name" value="TRANSMEMBRANE PROTEIN WITH METALLOPHOSPHOESTERASE DOMAIN-RELATED"/>
    <property type="match status" value="1"/>
</dbReference>
<dbReference type="RefSeq" id="WP_386431170.1">
    <property type="nucleotide sequence ID" value="NZ_JBHSBB010000014.1"/>
</dbReference>
<evidence type="ECO:0000313" key="6">
    <source>
        <dbReference type="EMBL" id="MFC4033905.1"/>
    </source>
</evidence>
<keyword evidence="4" id="KW-0812">Transmembrane</keyword>
<feature type="transmembrane region" description="Helical" evidence="4">
    <location>
        <begin position="102"/>
        <end position="125"/>
    </location>
</feature>
<evidence type="ECO:0000256" key="3">
    <source>
        <dbReference type="SAM" id="MobiDB-lite"/>
    </source>
</evidence>
<feature type="compositionally biased region" description="Low complexity" evidence="3">
    <location>
        <begin position="417"/>
        <end position="427"/>
    </location>
</feature>
<proteinExistence type="predicted"/>
<evidence type="ECO:0000256" key="1">
    <source>
        <dbReference type="ARBA" id="ARBA00022723"/>
    </source>
</evidence>
<keyword evidence="2" id="KW-0378">Hydrolase</keyword>
<sequence length="437" mass="45941">MAGAPAEAEVGPTAAPGAKSEPRGSLRRRLGGVVVLLVLALLFVLPWWTLFASGADWPLPVFVGGTVVFACWLVSFPFLMAAGHGHRRVDRAARVADSTLGVVWVLFTWSVLGGLAHLVLIGLGVGGPDRARSVALTVAVVSAGLLAWGHHEAMRVPRVKRLDVHVPRLGGGLDGAQVVVLADTHFGPIDRAGWSARVAEAVNALDPDVVVHAGDIADGTPAQRREQSAPLGTIRSRLAKVYVTGNHEYFGEAQGWLDRMAELGWEPLHNRHVVVERGGDFLVLAGVDDVTAESSGLAGHRANLLGALAGADPDRPVLLVAHQPKYVRQAAAAGIDLQVSGHTHGGQIWPFNFLVRIDQPVVHGLSRHGERTQLYTSRGAGFWGPPFRVFAPSEITLLTLRSGGEPATAERGGDTTGDGTDSGASTDVADGTDVGDS</sequence>